<protein>
    <submittedName>
        <fullName evidence="1">5817_t:CDS:1</fullName>
    </submittedName>
</protein>
<feature type="non-terminal residue" evidence="1">
    <location>
        <position position="231"/>
    </location>
</feature>
<accession>A0A9N9ECK7</accession>
<keyword evidence="2" id="KW-1185">Reference proteome</keyword>
<feature type="non-terminal residue" evidence="1">
    <location>
        <position position="1"/>
    </location>
</feature>
<gene>
    <name evidence="1" type="ORF">PBRASI_LOCUS11351</name>
</gene>
<evidence type="ECO:0000313" key="1">
    <source>
        <dbReference type="EMBL" id="CAG8671945.1"/>
    </source>
</evidence>
<evidence type="ECO:0000313" key="2">
    <source>
        <dbReference type="Proteomes" id="UP000789739"/>
    </source>
</evidence>
<reference evidence="1" key="1">
    <citation type="submission" date="2021-06" db="EMBL/GenBank/DDBJ databases">
        <authorList>
            <person name="Kallberg Y."/>
            <person name="Tangrot J."/>
            <person name="Rosling A."/>
        </authorList>
    </citation>
    <scope>NUCLEOTIDE SEQUENCE</scope>
    <source>
        <strain evidence="1">BR232B</strain>
    </source>
</reference>
<dbReference type="Proteomes" id="UP000789739">
    <property type="component" value="Unassembled WGS sequence"/>
</dbReference>
<organism evidence="1 2">
    <name type="scientific">Paraglomus brasilianum</name>
    <dbReference type="NCBI Taxonomy" id="144538"/>
    <lineage>
        <taxon>Eukaryota</taxon>
        <taxon>Fungi</taxon>
        <taxon>Fungi incertae sedis</taxon>
        <taxon>Mucoromycota</taxon>
        <taxon>Glomeromycotina</taxon>
        <taxon>Glomeromycetes</taxon>
        <taxon>Paraglomerales</taxon>
        <taxon>Paraglomeraceae</taxon>
        <taxon>Paraglomus</taxon>
    </lineage>
</organism>
<name>A0A9N9ECK7_9GLOM</name>
<proteinExistence type="predicted"/>
<comment type="caution">
    <text evidence="1">The sequence shown here is derived from an EMBL/GenBank/DDBJ whole genome shotgun (WGS) entry which is preliminary data.</text>
</comment>
<dbReference type="OrthoDB" id="2414517at2759"/>
<dbReference type="AlphaFoldDB" id="A0A9N9ECK7"/>
<dbReference type="EMBL" id="CAJVPI010005114">
    <property type="protein sequence ID" value="CAG8671945.1"/>
    <property type="molecule type" value="Genomic_DNA"/>
</dbReference>
<sequence>FNVTVKPKRTPFPWDTNINESSIDELKRKITVTWADIEDVNEATLAISVDTQKLIITDDSDLRKTLKVMAIAGTLSFNVSLETLSKAFTDFKFQEVCHLFGIVEGEDPAISAFPMFNCDKRTIRGDPVAEQHLAHLINDLMALNDTTDLDLTNEATRSLYVRSFLVAAVRCFKDHIVLRPQKKLRGRHGHGPVDFALESRHTSATVGVTEIKRDDLKKGIAQNVVQLEACL</sequence>